<dbReference type="HAMAP" id="MF_01698">
    <property type="entry name" value="MshD"/>
    <property type="match status" value="1"/>
</dbReference>
<dbReference type="GO" id="GO:0008999">
    <property type="term" value="F:protein-N-terminal-alanine acetyltransferase activity"/>
    <property type="evidence" value="ECO:0007669"/>
    <property type="project" value="TreeGrafter"/>
</dbReference>
<reference evidence="7" key="1">
    <citation type="submission" date="2023-05" db="EMBL/GenBank/DDBJ databases">
        <title>Metabolic capabilities are highly conserved among human nasal-associated Corynebacterium species in pangenomic analyses.</title>
        <authorList>
            <person name="Tran T.H."/>
            <person name="Roberts A.Q."/>
            <person name="Escapa I.F."/>
            <person name="Gao W."/>
            <person name="Conlan S."/>
            <person name="Kong H."/>
            <person name="Segre J.A."/>
            <person name="Kelly M.S."/>
            <person name="Lemon K.P."/>
        </authorList>
    </citation>
    <scope>NUCLEOTIDE SEQUENCE</scope>
    <source>
        <strain evidence="7">KPL2773</strain>
    </source>
</reference>
<accession>A0AAP4F5I8</accession>
<feature type="domain" description="N-acetyltransferase" evidence="6">
    <location>
        <begin position="33"/>
        <end position="181"/>
    </location>
</feature>
<comment type="subunit">
    <text evidence="4">Monomer.</text>
</comment>
<dbReference type="EMBL" id="JASNVH010000018">
    <property type="protein sequence ID" value="MDK4307826.1"/>
    <property type="molecule type" value="Genomic_DNA"/>
</dbReference>
<protein>
    <recommendedName>
        <fullName evidence="4">Mycothiol acetyltransferase</fullName>
        <shortName evidence="4">MSH acetyltransferase</shortName>
        <ecNumber evidence="4">2.3.1.189</ecNumber>
    </recommendedName>
    <alternativeName>
        <fullName evidence="4">Mycothiol synthase</fullName>
    </alternativeName>
</protein>
<proteinExistence type="inferred from homology"/>
<dbReference type="InterPro" id="IPR016181">
    <property type="entry name" value="Acyl_CoA_acyltransferase"/>
</dbReference>
<comment type="catalytic activity">
    <reaction evidence="4">
        <text>1D-myo-inositol 2-(L-cysteinylamino)-2-deoxy-alpha-D-glucopyranoside + acetyl-CoA = mycothiol + CoA + H(+)</text>
        <dbReference type="Rhea" id="RHEA:26172"/>
        <dbReference type="ChEBI" id="CHEBI:15378"/>
        <dbReference type="ChEBI" id="CHEBI:16768"/>
        <dbReference type="ChEBI" id="CHEBI:57287"/>
        <dbReference type="ChEBI" id="CHEBI:57288"/>
        <dbReference type="ChEBI" id="CHEBI:58887"/>
        <dbReference type="EC" id="2.3.1.189"/>
    </reaction>
</comment>
<dbReference type="PANTHER" id="PTHR43617">
    <property type="entry name" value="L-AMINO ACID N-ACETYLTRANSFERASE"/>
    <property type="match status" value="1"/>
</dbReference>
<dbReference type="InterPro" id="IPR050276">
    <property type="entry name" value="MshD_Acetyltransferase"/>
</dbReference>
<name>A0AAP4F5I8_9CORY</name>
<keyword evidence="2 4" id="KW-0677">Repeat</keyword>
<comment type="similarity">
    <text evidence="4">Belongs to the acetyltransferase family. MshD subfamily.</text>
</comment>
<dbReference type="NCBIfam" id="TIGR03448">
    <property type="entry name" value="mycothiol_MshD"/>
    <property type="match status" value="1"/>
</dbReference>
<feature type="binding site" evidence="4">
    <location>
        <position position="292"/>
    </location>
    <ligand>
        <name>1D-myo-inositol 2-(L-cysteinylamino)-2-deoxy-alpha-D-glucopyranoside</name>
        <dbReference type="ChEBI" id="CHEBI:58887"/>
    </ligand>
</feature>
<feature type="binding site" evidence="4">
    <location>
        <position position="61"/>
    </location>
    <ligand>
        <name>1D-myo-inositol 2-(L-cysteinylamino)-2-deoxy-alpha-D-glucopyranoside</name>
        <dbReference type="ChEBI" id="CHEBI:58887"/>
    </ligand>
</feature>
<dbReference type="CDD" id="cd04301">
    <property type="entry name" value="NAT_SF"/>
    <property type="match status" value="2"/>
</dbReference>
<evidence type="ECO:0000256" key="3">
    <source>
        <dbReference type="ARBA" id="ARBA00023315"/>
    </source>
</evidence>
<feature type="binding site" evidence="4">
    <location>
        <position position="330"/>
    </location>
    <ligand>
        <name>1D-myo-inositol 2-(L-cysteinylamino)-2-deoxy-alpha-D-glucopyranoside</name>
        <dbReference type="ChEBI" id="CHEBI:58887"/>
    </ligand>
</feature>
<sequence>MVNYDRLRFQHTILADANRAQADLAGSGEPGGEHLVTETRRAAEQILQAAEAADGFAPLSEQFVAGLSDQRVGQQQVLAFLDDELVGLAGLDDDNAEMVIAPKHRGQGYGTCLYEHLQQVVGAGLQVWAHGQLPAARTIAEKHQLQIVRHLLVMSLTGAGLQKSAEPGAAPAGFVAADYTESVDRFGADHVENSWVEANNQAFSWHPEQGGWDRDRLHRSMEAEWFDPQDVILLWDNDAAVGVDKHPALAGFHWTKWHGAAGDGAGNAAGEGAKDDASENSPEATDEAYVGEVYVIALASAYQGRGLSGHLLRLGIKQMVNKGATNVILYVEKDNESAVRVYEKSGFDIAENHVVYASNSENNA</sequence>
<dbReference type="PIRSF" id="PIRSF021524">
    <property type="entry name" value="MSH_acetyltransferase"/>
    <property type="match status" value="1"/>
</dbReference>
<keyword evidence="3 4" id="KW-0012">Acyltransferase</keyword>
<feature type="binding site" evidence="4">
    <location>
        <position position="208"/>
    </location>
    <ligand>
        <name>1D-myo-inositol 2-(L-cysteinylamino)-2-deoxy-alpha-D-glucopyranoside</name>
        <dbReference type="ChEBI" id="CHEBI:58887"/>
    </ligand>
</feature>
<dbReference type="InterPro" id="IPR000182">
    <property type="entry name" value="GNAT_dom"/>
</dbReference>
<dbReference type="PANTHER" id="PTHR43617:SF31">
    <property type="entry name" value="MYCOTHIOL ACETYLTRANSFERASE"/>
    <property type="match status" value="1"/>
</dbReference>
<organism evidence="7 8">
    <name type="scientific">Corynebacterium pseudodiphtheriticum</name>
    <dbReference type="NCBI Taxonomy" id="37637"/>
    <lineage>
        <taxon>Bacteria</taxon>
        <taxon>Bacillati</taxon>
        <taxon>Actinomycetota</taxon>
        <taxon>Actinomycetes</taxon>
        <taxon>Mycobacteriales</taxon>
        <taxon>Corynebacteriaceae</taxon>
        <taxon>Corynebacterium</taxon>
    </lineage>
</organism>
<dbReference type="Pfam" id="PF00583">
    <property type="entry name" value="Acetyltransf_1"/>
    <property type="match status" value="2"/>
</dbReference>
<comment type="caution">
    <text evidence="7">The sequence shown here is derived from an EMBL/GenBank/DDBJ whole genome shotgun (WGS) entry which is preliminary data.</text>
</comment>
<gene>
    <name evidence="4 7" type="primary">mshD</name>
    <name evidence="7" type="ORF">QPX42_09800</name>
</gene>
<dbReference type="EC" id="2.3.1.189" evidence="4"/>
<feature type="region of interest" description="Disordered" evidence="5">
    <location>
        <begin position="263"/>
        <end position="284"/>
    </location>
</feature>
<feature type="binding site" evidence="4">
    <location>
        <begin position="296"/>
        <end position="298"/>
    </location>
    <ligand>
        <name>acetyl-CoA</name>
        <dbReference type="ChEBI" id="CHEBI:57288"/>
        <label>2</label>
    </ligand>
</feature>
<dbReference type="AlphaFoldDB" id="A0AAP4F5I8"/>
<evidence type="ECO:0000313" key="7">
    <source>
        <dbReference type="EMBL" id="MDK4307826.1"/>
    </source>
</evidence>
<evidence type="ECO:0000256" key="2">
    <source>
        <dbReference type="ARBA" id="ARBA00022737"/>
    </source>
</evidence>
<dbReference type="SUPFAM" id="SSF55729">
    <property type="entry name" value="Acyl-CoA N-acyltransferases (Nat)"/>
    <property type="match status" value="2"/>
</dbReference>
<dbReference type="InterPro" id="IPR017813">
    <property type="entry name" value="Mycothiol_AcTrfase"/>
</dbReference>
<comment type="caution">
    <text evidence="4">Lacks conserved residue(s) required for the propagation of feature annotation.</text>
</comment>
<dbReference type="Proteomes" id="UP001224412">
    <property type="component" value="Unassembled WGS sequence"/>
</dbReference>
<evidence type="ECO:0000256" key="1">
    <source>
        <dbReference type="ARBA" id="ARBA00022679"/>
    </source>
</evidence>
<evidence type="ECO:0000259" key="6">
    <source>
        <dbReference type="PROSITE" id="PS51186"/>
    </source>
</evidence>
<evidence type="ECO:0000256" key="4">
    <source>
        <dbReference type="HAMAP-Rule" id="MF_01698"/>
    </source>
</evidence>
<keyword evidence="1 4" id="KW-0808">Transferase</keyword>
<evidence type="ECO:0000313" key="8">
    <source>
        <dbReference type="Proteomes" id="UP001224412"/>
    </source>
</evidence>
<dbReference type="RefSeq" id="WP_284589318.1">
    <property type="nucleotide sequence ID" value="NZ_JASNUC010000020.1"/>
</dbReference>
<evidence type="ECO:0000256" key="5">
    <source>
        <dbReference type="SAM" id="MobiDB-lite"/>
    </source>
</evidence>
<dbReference type="GO" id="GO:0010125">
    <property type="term" value="P:mycothiol biosynthetic process"/>
    <property type="evidence" value="ECO:0007669"/>
    <property type="project" value="UniProtKB-UniRule"/>
</dbReference>
<dbReference type="GO" id="GO:0035447">
    <property type="term" value="F:mycothiol synthase activity"/>
    <property type="evidence" value="ECO:0007669"/>
    <property type="project" value="UniProtKB-UniRule"/>
</dbReference>
<dbReference type="Gene3D" id="3.40.630.30">
    <property type="match status" value="1"/>
</dbReference>
<feature type="binding site" evidence="4">
    <location>
        <position position="256"/>
    </location>
    <ligand>
        <name>1D-myo-inositol 2-(L-cysteinylamino)-2-deoxy-alpha-D-glucopyranoside</name>
        <dbReference type="ChEBI" id="CHEBI:58887"/>
    </ligand>
</feature>
<dbReference type="PROSITE" id="PS51186">
    <property type="entry name" value="GNAT"/>
    <property type="match status" value="2"/>
</dbReference>
<feature type="domain" description="N-acetyltransferase" evidence="6">
    <location>
        <begin position="189"/>
        <end position="364"/>
    </location>
</feature>
<comment type="function">
    <text evidence="4">Catalyzes the transfer of acetyl from acetyl-CoA to desacetylmycothiol (Cys-GlcN-Ins) to form mycothiol.</text>
</comment>
<feature type="binding site" evidence="4">
    <location>
        <begin position="335"/>
        <end position="340"/>
    </location>
    <ligand>
        <name>acetyl-CoA</name>
        <dbReference type="ChEBI" id="CHEBI:57288"/>
        <label>2</label>
    </ligand>
</feature>